<evidence type="ECO:0000313" key="1">
    <source>
        <dbReference type="EMBL" id="EJW73432.1"/>
    </source>
</evidence>
<name>J9E8W7_WUCBA</name>
<proteinExistence type="predicted"/>
<dbReference type="Proteomes" id="UP000004810">
    <property type="component" value="Unassembled WGS sequence"/>
</dbReference>
<sequence length="52" mass="6129">KYIKKEMECSRRDSMKSQFAKVTLAITASKPSSFQKEQQLELIEMQEDDFLL</sequence>
<comment type="caution">
    <text evidence="1">The sequence shown here is derived from an EMBL/GenBank/DDBJ whole genome shotgun (WGS) entry which is preliminary data.</text>
</comment>
<protein>
    <submittedName>
        <fullName evidence="1">Uncharacterized protein</fullName>
    </submittedName>
</protein>
<dbReference type="EMBL" id="ADBV01014074">
    <property type="protein sequence ID" value="EJW73432.1"/>
    <property type="molecule type" value="Genomic_DNA"/>
</dbReference>
<reference evidence="2" key="1">
    <citation type="submission" date="2012-08" db="EMBL/GenBank/DDBJ databases">
        <title>The Genome Sequence of Wuchereria bancrofti.</title>
        <authorList>
            <person name="Nutman T.B."/>
            <person name="Fink D.L."/>
            <person name="Russ C."/>
            <person name="Young S."/>
            <person name="Zeng Q."/>
            <person name="Koehrsen M."/>
            <person name="Alvarado L."/>
            <person name="Berlin A."/>
            <person name="Chapman S.B."/>
            <person name="Chen Z."/>
            <person name="Freedman E."/>
            <person name="Gellesch M."/>
            <person name="Goldberg J."/>
            <person name="Griggs A."/>
            <person name="Gujja S."/>
            <person name="Heilman E.R."/>
            <person name="Heiman D."/>
            <person name="Hepburn T."/>
            <person name="Howarth C."/>
            <person name="Jen D."/>
            <person name="Larson L."/>
            <person name="Lewis B."/>
            <person name="Mehta T."/>
            <person name="Park D."/>
            <person name="Pearson M."/>
            <person name="Roberts A."/>
            <person name="Saif S."/>
            <person name="Shea T."/>
            <person name="Shenoy N."/>
            <person name="Sisk P."/>
            <person name="Stolte C."/>
            <person name="Sykes S."/>
            <person name="Walk T."/>
            <person name="White J."/>
            <person name="Yandava C."/>
            <person name="Haas B."/>
            <person name="Henn M.R."/>
            <person name="Nusbaum C."/>
            <person name="Birren B."/>
        </authorList>
    </citation>
    <scope>NUCLEOTIDE SEQUENCE [LARGE SCALE GENOMIC DNA]</scope>
    <source>
        <strain evidence="2">NA</strain>
    </source>
</reference>
<evidence type="ECO:0000313" key="2">
    <source>
        <dbReference type="Proteomes" id="UP000004810"/>
    </source>
</evidence>
<feature type="non-terminal residue" evidence="1">
    <location>
        <position position="1"/>
    </location>
</feature>
<organism evidence="1 2">
    <name type="scientific">Wuchereria bancrofti</name>
    <dbReference type="NCBI Taxonomy" id="6293"/>
    <lineage>
        <taxon>Eukaryota</taxon>
        <taxon>Metazoa</taxon>
        <taxon>Ecdysozoa</taxon>
        <taxon>Nematoda</taxon>
        <taxon>Chromadorea</taxon>
        <taxon>Rhabditida</taxon>
        <taxon>Spirurina</taxon>
        <taxon>Spiruromorpha</taxon>
        <taxon>Filarioidea</taxon>
        <taxon>Onchocercidae</taxon>
        <taxon>Wuchereria</taxon>
    </lineage>
</organism>
<accession>J9E8W7</accession>
<gene>
    <name evidence="1" type="ORF">WUBG_15663</name>
</gene>
<dbReference type="AlphaFoldDB" id="J9E8W7"/>